<gene>
    <name evidence="1" type="ORF">EFY79_04945</name>
</gene>
<comment type="caution">
    <text evidence="1">The sequence shown here is derived from an EMBL/GenBank/DDBJ whole genome shotgun (WGS) entry which is preliminary data.</text>
</comment>
<dbReference type="Pfam" id="PF04255">
    <property type="entry name" value="DUF433"/>
    <property type="match status" value="1"/>
</dbReference>
<name>A0A3M9NNT7_9BACT</name>
<dbReference type="Gene3D" id="1.10.10.10">
    <property type="entry name" value="Winged helix-like DNA-binding domain superfamily/Winged helix DNA-binding domain"/>
    <property type="match status" value="1"/>
</dbReference>
<sequence length="81" mass="9009">METELLKRITVNPGIFNGKPIIRGMRFTVADVLGYLAAGMTQEEILADFPYLEKEDITAALTYAQTKVDHPIISVQLDAIK</sequence>
<evidence type="ECO:0000313" key="2">
    <source>
        <dbReference type="Proteomes" id="UP000267223"/>
    </source>
</evidence>
<dbReference type="OrthoDB" id="1494556at2"/>
<keyword evidence="2" id="KW-1185">Reference proteome</keyword>
<dbReference type="Proteomes" id="UP000267223">
    <property type="component" value="Unassembled WGS sequence"/>
</dbReference>
<proteinExistence type="predicted"/>
<reference evidence="1 2" key="1">
    <citation type="submission" date="2018-11" db="EMBL/GenBank/DDBJ databases">
        <title>Draft genome sequence of Ferruginibacter sp. BO-59.</title>
        <authorList>
            <person name="Im W.T."/>
        </authorList>
    </citation>
    <scope>NUCLEOTIDE SEQUENCE [LARGE SCALE GENOMIC DNA]</scope>
    <source>
        <strain evidence="1 2">BO-59</strain>
    </source>
</reference>
<dbReference type="InterPro" id="IPR007367">
    <property type="entry name" value="DUF433"/>
</dbReference>
<dbReference type="EMBL" id="RJJR01000002">
    <property type="protein sequence ID" value="RNI39007.1"/>
    <property type="molecule type" value="Genomic_DNA"/>
</dbReference>
<organism evidence="1 2">
    <name type="scientific">Hanamia caeni</name>
    <dbReference type="NCBI Taxonomy" id="2294116"/>
    <lineage>
        <taxon>Bacteria</taxon>
        <taxon>Pseudomonadati</taxon>
        <taxon>Bacteroidota</taxon>
        <taxon>Chitinophagia</taxon>
        <taxon>Chitinophagales</taxon>
        <taxon>Chitinophagaceae</taxon>
        <taxon>Hanamia</taxon>
    </lineage>
</organism>
<protein>
    <submittedName>
        <fullName evidence="1">DUF433 domain-containing protein</fullName>
    </submittedName>
</protein>
<evidence type="ECO:0000313" key="1">
    <source>
        <dbReference type="EMBL" id="RNI39007.1"/>
    </source>
</evidence>
<dbReference type="InterPro" id="IPR009057">
    <property type="entry name" value="Homeodomain-like_sf"/>
</dbReference>
<dbReference type="InterPro" id="IPR036388">
    <property type="entry name" value="WH-like_DNA-bd_sf"/>
</dbReference>
<accession>A0A3M9NNT7</accession>
<dbReference type="AlphaFoldDB" id="A0A3M9NNT7"/>
<dbReference type="SUPFAM" id="SSF46689">
    <property type="entry name" value="Homeodomain-like"/>
    <property type="match status" value="1"/>
</dbReference>
<dbReference type="RefSeq" id="WP_123119572.1">
    <property type="nucleotide sequence ID" value="NZ_RJJR01000002.1"/>
</dbReference>
<dbReference type="PANTHER" id="PTHR34849:SF3">
    <property type="entry name" value="SSR2962 PROTEIN"/>
    <property type="match status" value="1"/>
</dbReference>
<dbReference type="PANTHER" id="PTHR34849">
    <property type="entry name" value="SSL5025 PROTEIN"/>
    <property type="match status" value="1"/>
</dbReference>